<evidence type="ECO:0000313" key="3">
    <source>
        <dbReference type="Proteomes" id="UP000016605"/>
    </source>
</evidence>
<proteinExistence type="predicted"/>
<evidence type="ECO:0000313" key="2">
    <source>
        <dbReference type="EMBL" id="ERK71264.1"/>
    </source>
</evidence>
<reference evidence="2 3" key="1">
    <citation type="submission" date="2013-08" db="EMBL/GenBank/DDBJ databases">
        <authorList>
            <person name="Weinstock G."/>
            <person name="Sodergren E."/>
            <person name="Wylie T."/>
            <person name="Fulton L."/>
            <person name="Fulton R."/>
            <person name="Fronick C."/>
            <person name="O'Laughlin M."/>
            <person name="Godfrey J."/>
            <person name="Miner T."/>
            <person name="Herter B."/>
            <person name="Appelbaum E."/>
            <person name="Cordes M."/>
            <person name="Lek S."/>
            <person name="Wollam A."/>
            <person name="Pepin K.H."/>
            <person name="Palsikar V.B."/>
            <person name="Mitreva M."/>
            <person name="Wilson R.K."/>
        </authorList>
    </citation>
    <scope>NUCLEOTIDE SEQUENCE [LARGE SCALE GENOMIC DNA]</scope>
    <source>
        <strain evidence="2 3">ATCC 14665</strain>
    </source>
</reference>
<dbReference type="HOGENOM" id="CLU_2382580_0_0_11"/>
<sequence length="94" mass="9827">MRGSVSGAAQISENSRDLADSSPTIRCEARSSSCWSRESRSSPATTADISRQRGCSALRSGERKANRARFTPGAKAGDSARASGVASSTCSRRS</sequence>
<organism evidence="2 3">
    <name type="scientific">Leifsonia aquatica ATCC 14665</name>
    <dbReference type="NCBI Taxonomy" id="1358026"/>
    <lineage>
        <taxon>Bacteria</taxon>
        <taxon>Bacillati</taxon>
        <taxon>Actinomycetota</taxon>
        <taxon>Actinomycetes</taxon>
        <taxon>Micrococcales</taxon>
        <taxon>Microbacteriaceae</taxon>
        <taxon>Leifsonia</taxon>
    </lineage>
</organism>
<name>U2RRS1_LEIAQ</name>
<accession>U2RRS1</accession>
<comment type="caution">
    <text evidence="2">The sequence shown here is derived from an EMBL/GenBank/DDBJ whole genome shotgun (WGS) entry which is preliminary data.</text>
</comment>
<feature type="compositionally biased region" description="Polar residues" evidence="1">
    <location>
        <begin position="85"/>
        <end position="94"/>
    </location>
</feature>
<dbReference type="Proteomes" id="UP000016605">
    <property type="component" value="Unassembled WGS sequence"/>
</dbReference>
<feature type="region of interest" description="Disordered" evidence="1">
    <location>
        <begin position="1"/>
        <end position="94"/>
    </location>
</feature>
<dbReference type="EMBL" id="AWVQ01000310">
    <property type="protein sequence ID" value="ERK71264.1"/>
    <property type="molecule type" value="Genomic_DNA"/>
</dbReference>
<evidence type="ECO:0000256" key="1">
    <source>
        <dbReference type="SAM" id="MobiDB-lite"/>
    </source>
</evidence>
<protein>
    <submittedName>
        <fullName evidence="2">Uncharacterized protein</fullName>
    </submittedName>
</protein>
<gene>
    <name evidence="2" type="ORF">N136_02400</name>
</gene>
<dbReference type="AlphaFoldDB" id="U2RRS1"/>